<proteinExistence type="predicted"/>
<organism evidence="2 3">
    <name type="scientific">Paenibacillus sambharensis</name>
    <dbReference type="NCBI Taxonomy" id="1803190"/>
    <lineage>
        <taxon>Bacteria</taxon>
        <taxon>Bacillati</taxon>
        <taxon>Bacillota</taxon>
        <taxon>Bacilli</taxon>
        <taxon>Bacillales</taxon>
        <taxon>Paenibacillaceae</taxon>
        <taxon>Paenibacillus</taxon>
    </lineage>
</organism>
<sequence length="125" mass="14378">MHLTVARHKDGESGLLTVLIDDITFLEYERMANRIVVHTLTDTFYMMGTLKFWVTALQNSGYEFVMVDRNNAANLNRIVRLDKQYKIAYFESSLTKDSKGCTVAWSSYNQLVKKLQTMGIQVTIT</sequence>
<dbReference type="Gene3D" id="2.40.50.1020">
    <property type="entry name" value="LytTr DNA-binding domain"/>
    <property type="match status" value="1"/>
</dbReference>
<dbReference type="InterPro" id="IPR007492">
    <property type="entry name" value="LytTR_DNA-bd_dom"/>
</dbReference>
<comment type="caution">
    <text evidence="2">The sequence shown here is derived from an EMBL/GenBank/DDBJ whole genome shotgun (WGS) entry which is preliminary data.</text>
</comment>
<accession>A0A2W1LLY3</accession>
<dbReference type="Pfam" id="PF04397">
    <property type="entry name" value="LytTR"/>
    <property type="match status" value="1"/>
</dbReference>
<feature type="domain" description="HTH LytTR-type" evidence="1">
    <location>
        <begin position="15"/>
        <end position="114"/>
    </location>
</feature>
<protein>
    <recommendedName>
        <fullName evidence="1">HTH LytTR-type domain-containing protein</fullName>
    </recommendedName>
</protein>
<name>A0A2W1LLY3_9BACL</name>
<dbReference type="GO" id="GO:0003677">
    <property type="term" value="F:DNA binding"/>
    <property type="evidence" value="ECO:0007669"/>
    <property type="project" value="InterPro"/>
</dbReference>
<dbReference type="RefSeq" id="WP_111146630.1">
    <property type="nucleotide sequence ID" value="NZ_QKRB01000043.1"/>
</dbReference>
<dbReference type="EMBL" id="QKRB01000043">
    <property type="protein sequence ID" value="PZD95885.1"/>
    <property type="molecule type" value="Genomic_DNA"/>
</dbReference>
<gene>
    <name evidence="2" type="ORF">DNH61_10595</name>
</gene>
<evidence type="ECO:0000313" key="3">
    <source>
        <dbReference type="Proteomes" id="UP000249522"/>
    </source>
</evidence>
<dbReference type="Proteomes" id="UP000249522">
    <property type="component" value="Unassembled WGS sequence"/>
</dbReference>
<reference evidence="2 3" key="1">
    <citation type="submission" date="2018-06" db="EMBL/GenBank/DDBJ databases">
        <title>Paenibacillus imtechensis sp. nov.</title>
        <authorList>
            <person name="Pinnaka A.K."/>
            <person name="Singh H."/>
            <person name="Kaur M."/>
        </authorList>
    </citation>
    <scope>NUCLEOTIDE SEQUENCE [LARGE SCALE GENOMIC DNA]</scope>
    <source>
        <strain evidence="2 3">SMB1</strain>
    </source>
</reference>
<dbReference type="AlphaFoldDB" id="A0A2W1LLY3"/>
<dbReference type="OrthoDB" id="2664085at2"/>
<evidence type="ECO:0000259" key="1">
    <source>
        <dbReference type="Pfam" id="PF04397"/>
    </source>
</evidence>
<evidence type="ECO:0000313" key="2">
    <source>
        <dbReference type="EMBL" id="PZD95885.1"/>
    </source>
</evidence>
<keyword evidence="3" id="KW-1185">Reference proteome</keyword>